<dbReference type="InterPro" id="IPR020471">
    <property type="entry name" value="AKR"/>
</dbReference>
<dbReference type="GO" id="GO:0052650">
    <property type="term" value="F:all-trans-retinol dehydrogenase (NADP+) activity"/>
    <property type="evidence" value="ECO:0007669"/>
    <property type="project" value="UniProtKB-EC"/>
</dbReference>
<sequence>MPILGLGTWKSPPGKVTEAVKVAIDHGYRHIDCVHVYQNANEVGLALQAKLQEKVVKREDLFIVSKLWCTYHDKDLPGKDFFPLDEDGNVIPSEKDLVDTWTTMEELVDEGLVDEGLVKAIGVSNFNRLQVEKILNKPGLKYKPAVNQIECHPYLTQEKLIQYCNSKGIVVTAYSPLGSPDRPWAKPEDPSILEDPRIKAIADKLNKTTAQVLILFPMQRNLIVIPKSVTPERIAENFQVFDFELDEEDMNTLLSYNRAWRACALVSRASHRDYPFHKEF</sequence>
<dbReference type="PRINTS" id="PR00069">
    <property type="entry name" value="ALDKETRDTASE"/>
</dbReference>
<evidence type="ECO:0000256" key="10">
    <source>
        <dbReference type="ARBA" id="ARBA00029846"/>
    </source>
</evidence>
<dbReference type="EC" id="1.1.1.54" evidence="9"/>
<dbReference type="EC" id="1.1.1.372" evidence="8"/>
<evidence type="ECO:0000256" key="12">
    <source>
        <dbReference type="ARBA" id="ARBA00039907"/>
    </source>
</evidence>
<keyword evidence="5" id="KW-0963">Cytoplasm</keyword>
<comment type="catalytic activity">
    <reaction evidence="24">
        <text>prenol + NADP(+) = 3-methyl-2-butenal + NADPH + H(+)</text>
        <dbReference type="Rhea" id="RHEA:58420"/>
        <dbReference type="ChEBI" id="CHEBI:15378"/>
        <dbReference type="ChEBI" id="CHEBI:15825"/>
        <dbReference type="ChEBI" id="CHEBI:16019"/>
        <dbReference type="ChEBI" id="CHEBI:57783"/>
        <dbReference type="ChEBI" id="CHEBI:58349"/>
    </reaction>
</comment>
<evidence type="ECO:0000256" key="13">
    <source>
        <dbReference type="ARBA" id="ARBA00042036"/>
    </source>
</evidence>
<dbReference type="FunFam" id="3.20.20.100:FF:000009">
    <property type="entry name" value="Aldo-keto reductase family 1 member B1"/>
    <property type="match status" value="1"/>
</dbReference>
<comment type="subcellular location">
    <subcellularLocation>
        <location evidence="1">Cytoplasm</location>
    </subcellularLocation>
</comment>
<dbReference type="PANTHER" id="PTHR11732">
    <property type="entry name" value="ALDO/KETO REDUCTASE"/>
    <property type="match status" value="1"/>
</dbReference>
<evidence type="ECO:0000256" key="9">
    <source>
        <dbReference type="ARBA" id="ARBA00024070"/>
    </source>
</evidence>
<comment type="catalytic activity">
    <reaction evidence="14">
        <text>allyl alcohol + NADP(+) = acrolein + NADPH + H(+)</text>
        <dbReference type="Rhea" id="RHEA:12168"/>
        <dbReference type="ChEBI" id="CHEBI:15368"/>
        <dbReference type="ChEBI" id="CHEBI:15378"/>
        <dbReference type="ChEBI" id="CHEBI:16605"/>
        <dbReference type="ChEBI" id="CHEBI:57783"/>
        <dbReference type="ChEBI" id="CHEBI:58349"/>
        <dbReference type="EC" id="1.1.1.54"/>
    </reaction>
</comment>
<comment type="catalytic activity">
    <reaction evidence="15">
        <text>glycerol + NADP(+) = L-glyceraldehyde + NADPH + H(+)</text>
        <dbReference type="Rhea" id="RHEA:38111"/>
        <dbReference type="ChEBI" id="CHEBI:15378"/>
        <dbReference type="ChEBI" id="CHEBI:17754"/>
        <dbReference type="ChEBI" id="CHEBI:27975"/>
        <dbReference type="ChEBI" id="CHEBI:57783"/>
        <dbReference type="ChEBI" id="CHEBI:58349"/>
        <dbReference type="EC" id="1.1.1.372"/>
    </reaction>
</comment>
<comment type="catalytic activity">
    <reaction evidence="25">
        <text>1-hexadecanoyl-2-(9-oxononanoyl)-sn-glycero-3-phosphocholine + NADPH + H(+) = 1-hexadecanoyl-2-(9-hydroxynonanoyl)-sn-glycero-3-phosphocholine + NADP(+)</text>
        <dbReference type="Rhea" id="RHEA:58592"/>
        <dbReference type="ChEBI" id="CHEBI:15378"/>
        <dbReference type="ChEBI" id="CHEBI:57783"/>
        <dbReference type="ChEBI" id="CHEBI:58349"/>
        <dbReference type="ChEBI" id="CHEBI:61042"/>
        <dbReference type="ChEBI" id="CHEBI:142749"/>
    </reaction>
</comment>
<comment type="caution">
    <text evidence="34">The sequence shown here is derived from an EMBL/GenBank/DDBJ whole genome shotgun (WGS) entry which is preliminary data.</text>
</comment>
<evidence type="ECO:0000256" key="22">
    <source>
        <dbReference type="ARBA" id="ARBA00051000"/>
    </source>
</evidence>
<dbReference type="EC" id="1.1.1.300" evidence="4"/>
<dbReference type="SUPFAM" id="SSF51430">
    <property type="entry name" value="NAD(P)-linked oxidoreductase"/>
    <property type="match status" value="1"/>
</dbReference>
<comment type="catalytic activity">
    <reaction evidence="23">
        <text>1-hexadecanoyl-2-(7-oxoheptanoyl)-sn-glycero-3-phosphocholine + NADPH + H(+) = 1-hexadecanoyl-2-(7-hydroxyheptanoyl)-sn-glycero-3-phosphocholine + NADP(+)</text>
        <dbReference type="Rhea" id="RHEA:58752"/>
        <dbReference type="ChEBI" id="CHEBI:15378"/>
        <dbReference type="ChEBI" id="CHEBI:57783"/>
        <dbReference type="ChEBI" id="CHEBI:58349"/>
        <dbReference type="ChEBI" id="CHEBI:134601"/>
        <dbReference type="ChEBI" id="CHEBI:142748"/>
    </reaction>
</comment>
<evidence type="ECO:0000256" key="24">
    <source>
        <dbReference type="ARBA" id="ARBA00051338"/>
    </source>
</evidence>
<evidence type="ECO:0000256" key="11">
    <source>
        <dbReference type="ARBA" id="ARBA00038955"/>
    </source>
</evidence>
<evidence type="ECO:0000256" key="3">
    <source>
        <dbReference type="ARBA" id="ARBA00011245"/>
    </source>
</evidence>
<comment type="catalytic activity">
    <reaction evidence="21">
        <text>all-trans-retinol + NADP(+) = all-trans-retinal + NADPH + H(+)</text>
        <dbReference type="Rhea" id="RHEA:25033"/>
        <dbReference type="ChEBI" id="CHEBI:15378"/>
        <dbReference type="ChEBI" id="CHEBI:17336"/>
        <dbReference type="ChEBI" id="CHEBI:17898"/>
        <dbReference type="ChEBI" id="CHEBI:57783"/>
        <dbReference type="ChEBI" id="CHEBI:58349"/>
        <dbReference type="EC" id="1.1.1.300"/>
    </reaction>
</comment>
<reference evidence="34 35" key="1">
    <citation type="journal article" date="2018" name="Mol. Genet. Genomics">
        <title>The red deer Cervus elaphus genome CerEla1.0: sequencing, annotating, genes, and chromosomes.</title>
        <authorList>
            <person name="Bana N.A."/>
            <person name="Nyiri A."/>
            <person name="Nagy J."/>
            <person name="Frank K."/>
            <person name="Nagy T."/>
            <person name="Steger V."/>
            <person name="Schiller M."/>
            <person name="Lakatos P."/>
            <person name="Sugar L."/>
            <person name="Horn P."/>
            <person name="Barta E."/>
            <person name="Orosz L."/>
        </authorList>
    </citation>
    <scope>NUCLEOTIDE SEQUENCE [LARGE SCALE GENOMIC DNA]</scope>
    <source>
        <strain evidence="34">Hungarian</strain>
    </source>
</reference>
<dbReference type="InterPro" id="IPR023210">
    <property type="entry name" value="NADP_OxRdtase_dom"/>
</dbReference>
<evidence type="ECO:0000256" key="21">
    <source>
        <dbReference type="ARBA" id="ARBA00050568"/>
    </source>
</evidence>
<dbReference type="EC" id="1.1.1.21" evidence="11"/>
<dbReference type="PROSITE" id="PS00063">
    <property type="entry name" value="ALDOKETO_REDUCTASE_3"/>
    <property type="match status" value="1"/>
</dbReference>
<evidence type="ECO:0000256" key="30">
    <source>
        <dbReference type="ARBA" id="ARBA00053023"/>
    </source>
</evidence>
<evidence type="ECO:0000256" key="6">
    <source>
        <dbReference type="ARBA" id="ARBA00022857"/>
    </source>
</evidence>
<evidence type="ECO:0000256" key="25">
    <source>
        <dbReference type="ARBA" id="ARBA00051677"/>
    </source>
</evidence>
<evidence type="ECO:0000256" key="29">
    <source>
        <dbReference type="ARBA" id="ARBA00052900"/>
    </source>
</evidence>
<comment type="subunit">
    <text evidence="3">Monomer.</text>
</comment>
<dbReference type="GO" id="GO:0047655">
    <property type="term" value="F:allyl-alcohol dehydrogenase activity"/>
    <property type="evidence" value="ECO:0007669"/>
    <property type="project" value="UniProtKB-EC"/>
</dbReference>
<keyword evidence="7" id="KW-0560">Oxidoreductase</keyword>
<comment type="catalytic activity">
    <reaction evidence="26">
        <text>9-cis-retinol + NADP(+) = 9-cis-retinal + NADPH + H(+)</text>
        <dbReference type="Rhea" id="RHEA:54916"/>
        <dbReference type="ChEBI" id="CHEBI:15378"/>
        <dbReference type="ChEBI" id="CHEBI:57783"/>
        <dbReference type="ChEBI" id="CHEBI:58349"/>
        <dbReference type="ChEBI" id="CHEBI:78272"/>
        <dbReference type="ChEBI" id="CHEBI:78273"/>
    </reaction>
</comment>
<comment type="catalytic activity">
    <reaction evidence="18">
        <text>1-hexadecanoyl-2-(5-oxopentanoyl)-sn-glycero-3-phosphocholine + NADPH + H(+) = 1-hexadecanoyl-2-(5-hydroxypentanoyl)-sn-glycero-3-phosphocholine + NADP(+)</text>
        <dbReference type="Rhea" id="RHEA:58512"/>
        <dbReference type="ChEBI" id="CHEBI:15378"/>
        <dbReference type="ChEBI" id="CHEBI:57783"/>
        <dbReference type="ChEBI" id="CHEBI:58349"/>
        <dbReference type="ChEBI" id="CHEBI:77890"/>
        <dbReference type="ChEBI" id="CHEBI:142747"/>
    </reaction>
</comment>
<dbReference type="OrthoDB" id="416253at2759"/>
<feature type="domain" description="NADP-dependent oxidoreductase" evidence="33">
    <location>
        <begin position="4"/>
        <end position="253"/>
    </location>
</feature>
<feature type="active site" description="Proton donor" evidence="31">
    <location>
        <position position="37"/>
    </location>
</feature>
<evidence type="ECO:0000256" key="7">
    <source>
        <dbReference type="ARBA" id="ARBA00023002"/>
    </source>
</evidence>
<dbReference type="InterPro" id="IPR018170">
    <property type="entry name" value="Aldo/ket_reductase_CS"/>
</dbReference>
<evidence type="ECO:0000256" key="18">
    <source>
        <dbReference type="ARBA" id="ARBA00050307"/>
    </source>
</evidence>
<evidence type="ECO:0000256" key="31">
    <source>
        <dbReference type="PIRSR" id="PIRSR000097-1"/>
    </source>
</evidence>
<comment type="catalytic activity">
    <reaction evidence="19">
        <text>13-cis-retinol + NADP(+) = 13-cis-retinal + NADPH + H(+)</text>
        <dbReference type="Rhea" id="RHEA:54920"/>
        <dbReference type="ChEBI" id="CHEBI:15378"/>
        <dbReference type="ChEBI" id="CHEBI:45479"/>
        <dbReference type="ChEBI" id="CHEBI:45487"/>
        <dbReference type="ChEBI" id="CHEBI:57783"/>
        <dbReference type="ChEBI" id="CHEBI:58349"/>
    </reaction>
</comment>
<dbReference type="InterPro" id="IPR036812">
    <property type="entry name" value="NAD(P)_OxRdtase_dom_sf"/>
</dbReference>
<evidence type="ECO:0000256" key="28">
    <source>
        <dbReference type="ARBA" id="ARBA00052544"/>
    </source>
</evidence>
<feature type="site" description="Lowers pKa of active site Tyr" evidence="32">
    <location>
        <position position="66"/>
    </location>
</feature>
<dbReference type="GO" id="GO:0005737">
    <property type="term" value="C:cytoplasm"/>
    <property type="evidence" value="ECO:0007669"/>
    <property type="project" value="UniProtKB-SubCell"/>
</dbReference>
<keyword evidence="6" id="KW-0521">NADP</keyword>
<evidence type="ECO:0000256" key="1">
    <source>
        <dbReference type="ARBA" id="ARBA00004496"/>
    </source>
</evidence>
<name>A0A212CKS6_CEREH</name>
<evidence type="ECO:0000256" key="15">
    <source>
        <dbReference type="ARBA" id="ARBA00048085"/>
    </source>
</evidence>
<evidence type="ECO:0000256" key="16">
    <source>
        <dbReference type="ARBA" id="ARBA00049025"/>
    </source>
</evidence>
<evidence type="ECO:0000313" key="34">
    <source>
        <dbReference type="EMBL" id="OWK06502.1"/>
    </source>
</evidence>
<proteinExistence type="inferred from homology"/>
<gene>
    <name evidence="34" type="ORF">Celaphus_00012193</name>
</gene>
<comment type="catalytic activity">
    <reaction evidence="29">
        <text>(E)-hex-2-en-1-ol + NADP(+) = (E)-hex-2-enal + NADPH + H(+)</text>
        <dbReference type="Rhea" id="RHEA:58424"/>
        <dbReference type="ChEBI" id="CHEBI:15378"/>
        <dbReference type="ChEBI" id="CHEBI:28913"/>
        <dbReference type="ChEBI" id="CHEBI:57783"/>
        <dbReference type="ChEBI" id="CHEBI:58349"/>
        <dbReference type="ChEBI" id="CHEBI:141205"/>
    </reaction>
</comment>
<evidence type="ECO:0000259" key="33">
    <source>
        <dbReference type="Pfam" id="PF00248"/>
    </source>
</evidence>
<dbReference type="Gene3D" id="3.20.20.100">
    <property type="entry name" value="NADP-dependent oxidoreductase domain"/>
    <property type="match status" value="2"/>
</dbReference>
<dbReference type="PIRSF" id="PIRSF000097">
    <property type="entry name" value="AKR"/>
    <property type="match status" value="1"/>
</dbReference>
<evidence type="ECO:0000256" key="8">
    <source>
        <dbReference type="ARBA" id="ARBA00024066"/>
    </source>
</evidence>
<dbReference type="AlphaFoldDB" id="A0A212CKS6"/>
<evidence type="ECO:0000256" key="26">
    <source>
        <dbReference type="ARBA" id="ARBA00051688"/>
    </source>
</evidence>
<evidence type="ECO:0000256" key="5">
    <source>
        <dbReference type="ARBA" id="ARBA00022490"/>
    </source>
</evidence>
<protein>
    <recommendedName>
        <fullName evidence="12">Aldo-keto reductase family 1 member B1</fullName>
        <ecNumber evidence="11">1.1.1.21</ecNumber>
        <ecNumber evidence="4">1.1.1.300</ecNumber>
        <ecNumber evidence="8">1.1.1.372</ecNumber>
        <ecNumber evidence="9">1.1.1.54</ecNumber>
    </recommendedName>
    <alternativeName>
        <fullName evidence="10">Aldehyde reductase</fullName>
    </alternativeName>
    <alternativeName>
        <fullName evidence="13">Aldose reductase</fullName>
    </alternativeName>
</protein>
<organism evidence="34 35">
    <name type="scientific">Cervus elaphus hippelaphus</name>
    <name type="common">European red deer</name>
    <dbReference type="NCBI Taxonomy" id="46360"/>
    <lineage>
        <taxon>Eukaryota</taxon>
        <taxon>Metazoa</taxon>
        <taxon>Chordata</taxon>
        <taxon>Craniata</taxon>
        <taxon>Vertebrata</taxon>
        <taxon>Euteleostomi</taxon>
        <taxon>Mammalia</taxon>
        <taxon>Eutheria</taxon>
        <taxon>Laurasiatheria</taxon>
        <taxon>Artiodactyla</taxon>
        <taxon>Ruminantia</taxon>
        <taxon>Pecora</taxon>
        <taxon>Cervidae</taxon>
        <taxon>Cervinae</taxon>
        <taxon>Cervus</taxon>
    </lineage>
</organism>
<accession>A0A212CKS6</accession>
<evidence type="ECO:0000256" key="4">
    <source>
        <dbReference type="ARBA" id="ARBA00012852"/>
    </source>
</evidence>
<comment type="catalytic activity">
    <reaction evidence="20">
        <text>prostaglandin F2alpha + NADP(+) = prostaglandin H2 + NADPH + H(+)</text>
        <dbReference type="Rhea" id="RHEA:45312"/>
        <dbReference type="ChEBI" id="CHEBI:15378"/>
        <dbReference type="ChEBI" id="CHEBI:57404"/>
        <dbReference type="ChEBI" id="CHEBI:57405"/>
        <dbReference type="ChEBI" id="CHEBI:57783"/>
        <dbReference type="ChEBI" id="CHEBI:58349"/>
    </reaction>
</comment>
<evidence type="ECO:0000256" key="2">
    <source>
        <dbReference type="ARBA" id="ARBA00007905"/>
    </source>
</evidence>
<comment type="catalytic activity">
    <reaction evidence="17">
        <text>(E,E)-2,4-hexadien-1-ol + NADP(+) = (E,E)-2,4-hexadienal + NADPH + H(+)</text>
        <dbReference type="Rhea" id="RHEA:58428"/>
        <dbReference type="ChEBI" id="CHEBI:15378"/>
        <dbReference type="ChEBI" id="CHEBI:57783"/>
        <dbReference type="ChEBI" id="CHEBI:58349"/>
        <dbReference type="ChEBI" id="CHEBI:82334"/>
        <dbReference type="ChEBI" id="CHEBI:142625"/>
    </reaction>
</comment>
<evidence type="ECO:0000313" key="35">
    <source>
        <dbReference type="Proteomes" id="UP000242450"/>
    </source>
</evidence>
<dbReference type="Proteomes" id="UP000242450">
    <property type="component" value="Chromosome 18"/>
</dbReference>
<comment type="catalytic activity">
    <reaction evidence="30">
        <text>1-hexadecanoyl-2-(5-oxopentanoyl)-sn-glycero-3-phosphoethanolamine + NADPH + H(+) = 1-hexadecanoyl-2-(5-hydroxypentanoyl)-sn-glycero-3-phosphoethanolamine + NADP(+)</text>
        <dbReference type="Rhea" id="RHEA:58756"/>
        <dbReference type="ChEBI" id="CHEBI:15378"/>
        <dbReference type="ChEBI" id="CHEBI:57783"/>
        <dbReference type="ChEBI" id="CHEBI:58349"/>
        <dbReference type="ChEBI" id="CHEBI:142750"/>
        <dbReference type="ChEBI" id="CHEBI:142751"/>
    </reaction>
</comment>
<comment type="catalytic activity">
    <reaction evidence="16">
        <text>glycerol + NADP(+) = D-glyceraldehyde + NADPH + H(+)</text>
        <dbReference type="Rhea" id="RHEA:23592"/>
        <dbReference type="ChEBI" id="CHEBI:15378"/>
        <dbReference type="ChEBI" id="CHEBI:17378"/>
        <dbReference type="ChEBI" id="CHEBI:17754"/>
        <dbReference type="ChEBI" id="CHEBI:57783"/>
        <dbReference type="ChEBI" id="CHEBI:58349"/>
        <dbReference type="EC" id="1.1.1.372"/>
    </reaction>
</comment>
<comment type="catalytic activity">
    <reaction evidence="28">
        <text>pyridine 3-methanol + NADP(+) = pyridine-3-carbaldehyde + NADPH + H(+)</text>
        <dbReference type="Rhea" id="RHEA:58776"/>
        <dbReference type="ChEBI" id="CHEBI:15378"/>
        <dbReference type="ChEBI" id="CHEBI:28345"/>
        <dbReference type="ChEBI" id="CHEBI:45213"/>
        <dbReference type="ChEBI" id="CHEBI:57783"/>
        <dbReference type="ChEBI" id="CHEBI:58349"/>
    </reaction>
</comment>
<evidence type="ECO:0000256" key="32">
    <source>
        <dbReference type="PIRSR" id="PIRSR000097-3"/>
    </source>
</evidence>
<evidence type="ECO:0000256" key="19">
    <source>
        <dbReference type="ARBA" id="ARBA00050330"/>
    </source>
</evidence>
<evidence type="ECO:0000256" key="20">
    <source>
        <dbReference type="ARBA" id="ARBA00050342"/>
    </source>
</evidence>
<evidence type="ECO:0000256" key="23">
    <source>
        <dbReference type="ARBA" id="ARBA00051056"/>
    </source>
</evidence>
<keyword evidence="35" id="KW-1185">Reference proteome</keyword>
<comment type="catalytic activity">
    <reaction evidence="22">
        <text>an alditol + NADP(+) = an aldose + NADPH + H(+)</text>
        <dbReference type="Rhea" id="RHEA:12789"/>
        <dbReference type="Rhea" id="RHEA-COMP:9554"/>
        <dbReference type="Rhea" id="RHEA-COMP:9555"/>
        <dbReference type="ChEBI" id="CHEBI:15378"/>
        <dbReference type="ChEBI" id="CHEBI:15693"/>
        <dbReference type="ChEBI" id="CHEBI:17522"/>
        <dbReference type="ChEBI" id="CHEBI:57783"/>
        <dbReference type="ChEBI" id="CHEBI:58349"/>
        <dbReference type="EC" id="1.1.1.21"/>
    </reaction>
</comment>
<evidence type="ECO:0000256" key="14">
    <source>
        <dbReference type="ARBA" id="ARBA00047277"/>
    </source>
</evidence>
<evidence type="ECO:0000256" key="17">
    <source>
        <dbReference type="ARBA" id="ARBA00050176"/>
    </source>
</evidence>
<dbReference type="Pfam" id="PF00248">
    <property type="entry name" value="Aldo_ket_red"/>
    <property type="match status" value="1"/>
</dbReference>
<comment type="similarity">
    <text evidence="2">Belongs to the aldo/keto reductase family.</text>
</comment>
<evidence type="ECO:0000256" key="27">
    <source>
        <dbReference type="ARBA" id="ARBA00052262"/>
    </source>
</evidence>
<dbReference type="EMBL" id="MKHE01000018">
    <property type="protein sequence ID" value="OWK06502.1"/>
    <property type="molecule type" value="Genomic_DNA"/>
</dbReference>
<comment type="catalytic activity">
    <reaction evidence="27">
        <text>a 4-hydroxynonen-1-ol + NADP(+) = a 4-hydroxynonenal + NADPH + H(+)</text>
        <dbReference type="Rhea" id="RHEA:58336"/>
        <dbReference type="ChEBI" id="CHEBI:15378"/>
        <dbReference type="ChEBI" id="CHEBI:57783"/>
        <dbReference type="ChEBI" id="CHEBI:58349"/>
        <dbReference type="ChEBI" id="CHEBI:142593"/>
        <dbReference type="ChEBI" id="CHEBI:142606"/>
    </reaction>
</comment>